<gene>
    <name evidence="1" type="ORF">EV702DRAFT_974296</name>
</gene>
<evidence type="ECO:0000313" key="2">
    <source>
        <dbReference type="Proteomes" id="UP000714275"/>
    </source>
</evidence>
<dbReference type="OrthoDB" id="5946233at2759"/>
<reference evidence="1" key="1">
    <citation type="journal article" date="2020" name="New Phytol.">
        <title>Comparative genomics reveals dynamic genome evolution in host specialist ectomycorrhizal fungi.</title>
        <authorList>
            <person name="Lofgren L.A."/>
            <person name="Nguyen N.H."/>
            <person name="Vilgalys R."/>
            <person name="Ruytinx J."/>
            <person name="Liao H.L."/>
            <person name="Branco S."/>
            <person name="Kuo A."/>
            <person name="LaButti K."/>
            <person name="Lipzen A."/>
            <person name="Andreopoulos W."/>
            <person name="Pangilinan J."/>
            <person name="Riley R."/>
            <person name="Hundley H."/>
            <person name="Na H."/>
            <person name="Barry K."/>
            <person name="Grigoriev I.V."/>
            <person name="Stajich J.E."/>
            <person name="Kennedy P.G."/>
        </authorList>
    </citation>
    <scope>NUCLEOTIDE SEQUENCE</scope>
    <source>
        <strain evidence="1">DOB743</strain>
    </source>
</reference>
<dbReference type="AlphaFoldDB" id="A0A9P7D0L1"/>
<organism evidence="1 2">
    <name type="scientific">Suillus placidus</name>
    <dbReference type="NCBI Taxonomy" id="48579"/>
    <lineage>
        <taxon>Eukaryota</taxon>
        <taxon>Fungi</taxon>
        <taxon>Dikarya</taxon>
        <taxon>Basidiomycota</taxon>
        <taxon>Agaricomycotina</taxon>
        <taxon>Agaricomycetes</taxon>
        <taxon>Agaricomycetidae</taxon>
        <taxon>Boletales</taxon>
        <taxon>Suillineae</taxon>
        <taxon>Suillaceae</taxon>
        <taxon>Suillus</taxon>
    </lineage>
</organism>
<comment type="caution">
    <text evidence="1">The sequence shown here is derived from an EMBL/GenBank/DDBJ whole genome shotgun (WGS) entry which is preliminary data.</text>
</comment>
<keyword evidence="2" id="KW-1185">Reference proteome</keyword>
<dbReference type="Proteomes" id="UP000714275">
    <property type="component" value="Unassembled WGS sequence"/>
</dbReference>
<evidence type="ECO:0000313" key="1">
    <source>
        <dbReference type="EMBL" id="KAG1774738.1"/>
    </source>
</evidence>
<proteinExistence type="predicted"/>
<sequence length="268" mass="30882">AAALVTQSDPGSENFGIANAHTMLRQWHDPALQGTLQHRWMCNKKNVMPEITWSQMRHRFTPGFKSLLDHGVMSGWYDSNNTLQMMVFRWVFIPWLQRELDAYQDRVNNTRKRRDRNKILPHGVPNLVYQSPENFGALNFKITVEREALDHIRNLYINPSHVVFDLVPQSFGKLIQRCYEELGRPSVTRQSVWDVYLRLLDVLQVNEEIPSAIEDVEEDLPLLENHQDLPYREESNGTYYMGGVGGGLGLGTSFAHGYVEHKGADSCR</sequence>
<protein>
    <submittedName>
        <fullName evidence="1">Uncharacterized protein</fullName>
    </submittedName>
</protein>
<accession>A0A9P7D0L1</accession>
<feature type="non-terminal residue" evidence="1">
    <location>
        <position position="268"/>
    </location>
</feature>
<dbReference type="EMBL" id="JABBWD010000039">
    <property type="protein sequence ID" value="KAG1774738.1"/>
    <property type="molecule type" value="Genomic_DNA"/>
</dbReference>
<name>A0A9P7D0L1_9AGAM</name>